<dbReference type="RefSeq" id="WP_023273310.1">
    <property type="nucleotide sequence ID" value="NZ_KI530723.1"/>
</dbReference>
<dbReference type="Proteomes" id="UP000023785">
    <property type="component" value="Unassembled WGS sequence"/>
</dbReference>
<evidence type="ECO:0000313" key="2">
    <source>
        <dbReference type="Proteomes" id="UP000023785"/>
    </source>
</evidence>
<dbReference type="PATRIC" id="fig|1392540.3.peg.1638"/>
<dbReference type="AlphaFoldDB" id="V2TLY6"/>
<name>V2TLY6_9GAMM</name>
<protein>
    <submittedName>
        <fullName evidence="1">Uncharacterized protein</fullName>
    </submittedName>
</protein>
<accession>V2TLY6</accession>
<organism evidence="1 2">
    <name type="scientific">Acinetobacter nectaris CIP 110549</name>
    <dbReference type="NCBI Taxonomy" id="1392540"/>
    <lineage>
        <taxon>Bacteria</taxon>
        <taxon>Pseudomonadati</taxon>
        <taxon>Pseudomonadota</taxon>
        <taxon>Gammaproteobacteria</taxon>
        <taxon>Moraxellales</taxon>
        <taxon>Moraxellaceae</taxon>
        <taxon>Acinetobacter</taxon>
    </lineage>
</organism>
<evidence type="ECO:0000313" key="1">
    <source>
        <dbReference type="EMBL" id="ESK38871.1"/>
    </source>
</evidence>
<reference evidence="1 2" key="1">
    <citation type="submission" date="2013-10" db="EMBL/GenBank/DDBJ databases">
        <title>The Genome Sequence of Acinetobacter nectaris CIP 110549.</title>
        <authorList>
            <consortium name="The Broad Institute Genomics Platform"/>
            <consortium name="The Broad Institute Genome Sequencing Center for Infectious Disease"/>
            <person name="Cerqueira G."/>
            <person name="Feldgarden M."/>
            <person name="Courvalin P."/>
            <person name="Grillot-Courvalin C."/>
            <person name="Clermont D."/>
            <person name="Rocha E."/>
            <person name="Yoon E.-J."/>
            <person name="Nemec A."/>
            <person name="Young S.K."/>
            <person name="Zeng Q."/>
            <person name="Gargeya S."/>
            <person name="Fitzgerald M."/>
            <person name="Abouelleil A."/>
            <person name="Alvarado L."/>
            <person name="Berlin A.M."/>
            <person name="Chapman S.B."/>
            <person name="Gainer-Dewar J."/>
            <person name="Goldberg J."/>
            <person name="Gnerre S."/>
            <person name="Griggs A."/>
            <person name="Gujja S."/>
            <person name="Hansen M."/>
            <person name="Howarth C."/>
            <person name="Imamovic A."/>
            <person name="Ireland A."/>
            <person name="Larimer J."/>
            <person name="McCowan C."/>
            <person name="Murphy C."/>
            <person name="Pearson M."/>
            <person name="Poon T.W."/>
            <person name="Priest M."/>
            <person name="Roberts A."/>
            <person name="Saif S."/>
            <person name="Shea T."/>
            <person name="Sykes S."/>
            <person name="Wortman J."/>
            <person name="Nusbaum C."/>
            <person name="Birren B."/>
        </authorList>
    </citation>
    <scope>NUCLEOTIDE SEQUENCE [LARGE SCALE GENOMIC DNA]</scope>
    <source>
        <strain evidence="1 2">CIP 110549</strain>
    </source>
</reference>
<gene>
    <name evidence="1" type="ORF">P256_01690</name>
</gene>
<sequence length="99" mass="11435">MSYFAIIFETDEANYGRVEDAIHTVSKGNCQKILHNFWVVNTLYPDAKKVRDYIKNYLKLDFDDKVFVTAIKEGESPWASWGLEKTAVDWLTSKAQSHS</sequence>
<dbReference type="HOGENOM" id="CLU_2314066_0_0_6"/>
<comment type="caution">
    <text evidence="1">The sequence shown here is derived from an EMBL/GenBank/DDBJ whole genome shotgun (WGS) entry which is preliminary data.</text>
</comment>
<dbReference type="EMBL" id="AYER01000006">
    <property type="protein sequence ID" value="ESK38871.1"/>
    <property type="molecule type" value="Genomic_DNA"/>
</dbReference>
<proteinExistence type="predicted"/>
<keyword evidence="2" id="KW-1185">Reference proteome</keyword>
<dbReference type="OrthoDB" id="6694171at2"/>